<feature type="domain" description="FAD-dependent oxidoreductase 2 FAD-binding" evidence="13">
    <location>
        <begin position="5"/>
        <end position="381"/>
    </location>
</feature>
<feature type="chain" id="PRO_5047422298" description="L-aspartate oxidase" evidence="12">
    <location>
        <begin position="23"/>
        <end position="553"/>
    </location>
</feature>
<keyword evidence="7" id="KW-0662">Pyridine nucleotide biosynthesis</keyword>
<dbReference type="Pfam" id="PF02910">
    <property type="entry name" value="Succ_DH_flav_C"/>
    <property type="match status" value="1"/>
</dbReference>
<feature type="domain" description="Fumarate reductase/succinate dehydrogenase flavoprotein-like C-terminal" evidence="14">
    <location>
        <begin position="438"/>
        <end position="525"/>
    </location>
</feature>
<dbReference type="SUPFAM" id="SSF51905">
    <property type="entry name" value="FAD/NAD(P)-binding domain"/>
    <property type="match status" value="1"/>
</dbReference>
<dbReference type="InterPro" id="IPR037099">
    <property type="entry name" value="Fum_R/Succ_DH_flav-like_C_sf"/>
</dbReference>
<evidence type="ECO:0000256" key="1">
    <source>
        <dbReference type="ARBA" id="ARBA00001974"/>
    </source>
</evidence>
<evidence type="ECO:0000256" key="10">
    <source>
        <dbReference type="ARBA" id="ARBA00030386"/>
    </source>
</evidence>
<evidence type="ECO:0000256" key="4">
    <source>
        <dbReference type="ARBA" id="ARBA00012173"/>
    </source>
</evidence>
<evidence type="ECO:0000256" key="6">
    <source>
        <dbReference type="ARBA" id="ARBA00022630"/>
    </source>
</evidence>
<dbReference type="EC" id="1.4.3.16" evidence="4"/>
<keyword evidence="8" id="KW-0274">FAD</keyword>
<proteinExistence type="inferred from homology"/>
<evidence type="ECO:0000256" key="5">
    <source>
        <dbReference type="ARBA" id="ARBA00021901"/>
    </source>
</evidence>
<comment type="catalytic activity">
    <reaction evidence="11">
        <text>L-aspartate + O2 = iminosuccinate + H2O2</text>
        <dbReference type="Rhea" id="RHEA:25876"/>
        <dbReference type="ChEBI" id="CHEBI:15379"/>
        <dbReference type="ChEBI" id="CHEBI:16240"/>
        <dbReference type="ChEBI" id="CHEBI:29991"/>
        <dbReference type="ChEBI" id="CHEBI:77875"/>
        <dbReference type="EC" id="1.4.3.16"/>
    </reaction>
    <physiologicalReaction direction="left-to-right" evidence="11">
        <dbReference type="Rhea" id="RHEA:25877"/>
    </physiologicalReaction>
</comment>
<dbReference type="PANTHER" id="PTHR42716">
    <property type="entry name" value="L-ASPARTATE OXIDASE"/>
    <property type="match status" value="1"/>
</dbReference>
<evidence type="ECO:0000313" key="16">
    <source>
        <dbReference type="Proteomes" id="UP001596410"/>
    </source>
</evidence>
<evidence type="ECO:0000256" key="2">
    <source>
        <dbReference type="ARBA" id="ARBA00004950"/>
    </source>
</evidence>
<gene>
    <name evidence="15" type="ORF">ACFQIC_15250</name>
</gene>
<dbReference type="Proteomes" id="UP001596410">
    <property type="component" value="Unassembled WGS sequence"/>
</dbReference>
<keyword evidence="12" id="KW-0732">Signal</keyword>
<dbReference type="Pfam" id="PF00890">
    <property type="entry name" value="FAD_binding_2"/>
    <property type="match status" value="1"/>
</dbReference>
<evidence type="ECO:0000256" key="7">
    <source>
        <dbReference type="ARBA" id="ARBA00022642"/>
    </source>
</evidence>
<dbReference type="Gene3D" id="3.90.700.10">
    <property type="entry name" value="Succinate dehydrogenase/fumarate reductase flavoprotein, catalytic domain"/>
    <property type="match status" value="1"/>
</dbReference>
<evidence type="ECO:0000259" key="14">
    <source>
        <dbReference type="Pfam" id="PF02910"/>
    </source>
</evidence>
<feature type="signal peptide" evidence="12">
    <location>
        <begin position="1"/>
        <end position="22"/>
    </location>
</feature>
<sequence>MIKTDILVIGSGAAGLASSVYAAASNQSILVIDKGGVGKSGSTVGAVQMASLGHWSDSEDSEYAYRQDIHESGRGLSNRALTGVLANEISARMEDLLHWGLKLDRNEQNDILVSSTSGHTIPRSISSKKGKTGLGILQTLTKKAKSYSNLETWSDVITLELVKSQGRIVGAVVLDLTENLPYLIQSKAVILATGGMGQLYPITSNPAQATGDGFSLCLEAGASLIDMEQIQFYPVSLIEPRSLSGLCMSFHHMAKLYNSKGERFMSKYEPKTMENTTRDKLAIAIASEVEAGFGTDHGGVWIDVSENIDEVKKQFFHEYKLCLDRGIDLANQQAEVAPAAHFMMGGAQIDSNAASTVPGLYVAGETTGGLHGGNRLGNNALSECIVFGARAGGSAGKEAKLNPLIPTIIPLQTKKTEDILMHISDGGYGSERSYECKDQVRTIMGGYVGVVRSTEGLLQAKDQLITVQNKLKNVKITSSNGQYSKEIIDYIEAIHMVQTALAIIESAIHREESRGAHYTIDFPAQLIEAKHAVVSITNKKLNCRMIPMEGEEE</sequence>
<dbReference type="SUPFAM" id="SSF46977">
    <property type="entry name" value="Succinate dehydrogenase/fumarate reductase flavoprotein C-terminal domain"/>
    <property type="match status" value="1"/>
</dbReference>
<evidence type="ECO:0000256" key="8">
    <source>
        <dbReference type="ARBA" id="ARBA00022827"/>
    </source>
</evidence>
<dbReference type="InterPro" id="IPR036188">
    <property type="entry name" value="FAD/NAD-bd_sf"/>
</dbReference>
<dbReference type="EMBL" id="JBHSZV010000040">
    <property type="protein sequence ID" value="MFC7063176.1"/>
    <property type="molecule type" value="Genomic_DNA"/>
</dbReference>
<dbReference type="InterPro" id="IPR005288">
    <property type="entry name" value="NadB"/>
</dbReference>
<organism evidence="15 16">
    <name type="scientific">Halobacillus seohaensis</name>
    <dbReference type="NCBI Taxonomy" id="447421"/>
    <lineage>
        <taxon>Bacteria</taxon>
        <taxon>Bacillati</taxon>
        <taxon>Bacillota</taxon>
        <taxon>Bacilli</taxon>
        <taxon>Bacillales</taxon>
        <taxon>Bacillaceae</taxon>
        <taxon>Halobacillus</taxon>
    </lineage>
</organism>
<comment type="pathway">
    <text evidence="2">Cofactor biosynthesis; NAD(+) biosynthesis; iminoaspartate from L-aspartate (oxidase route): step 1/1.</text>
</comment>
<evidence type="ECO:0000313" key="15">
    <source>
        <dbReference type="EMBL" id="MFC7063176.1"/>
    </source>
</evidence>
<evidence type="ECO:0000256" key="12">
    <source>
        <dbReference type="SAM" id="SignalP"/>
    </source>
</evidence>
<dbReference type="PIRSF" id="PIRSF000171">
    <property type="entry name" value="SDHA_APRA_LASPO"/>
    <property type="match status" value="1"/>
</dbReference>
<evidence type="ECO:0000259" key="13">
    <source>
        <dbReference type="Pfam" id="PF00890"/>
    </source>
</evidence>
<evidence type="ECO:0000256" key="3">
    <source>
        <dbReference type="ARBA" id="ARBA00008562"/>
    </source>
</evidence>
<keyword evidence="6" id="KW-0285">Flavoprotein</keyword>
<dbReference type="Gene3D" id="3.50.50.60">
    <property type="entry name" value="FAD/NAD(P)-binding domain"/>
    <property type="match status" value="1"/>
</dbReference>
<dbReference type="PRINTS" id="PR00368">
    <property type="entry name" value="FADPNR"/>
</dbReference>
<dbReference type="RefSeq" id="WP_390217379.1">
    <property type="nucleotide sequence ID" value="NZ_JBHSZV010000040.1"/>
</dbReference>
<dbReference type="PANTHER" id="PTHR42716:SF2">
    <property type="entry name" value="L-ASPARTATE OXIDASE, CHLOROPLASTIC"/>
    <property type="match status" value="1"/>
</dbReference>
<comment type="similarity">
    <text evidence="3">Belongs to the FAD-dependent oxidoreductase 2 family. NadB subfamily.</text>
</comment>
<accession>A0ABW2EQK6</accession>
<protein>
    <recommendedName>
        <fullName evidence="5">L-aspartate oxidase</fullName>
        <ecNumber evidence="4">1.4.3.16</ecNumber>
    </recommendedName>
    <alternativeName>
        <fullName evidence="10">Quinolinate synthase B</fullName>
    </alternativeName>
</protein>
<comment type="cofactor">
    <cofactor evidence="1">
        <name>FAD</name>
        <dbReference type="ChEBI" id="CHEBI:57692"/>
    </cofactor>
</comment>
<keyword evidence="9" id="KW-0560">Oxidoreductase</keyword>
<evidence type="ECO:0000256" key="11">
    <source>
        <dbReference type="ARBA" id="ARBA00048305"/>
    </source>
</evidence>
<dbReference type="InterPro" id="IPR003953">
    <property type="entry name" value="FAD-dep_OxRdtase_2_FAD-bd"/>
</dbReference>
<keyword evidence="16" id="KW-1185">Reference proteome</keyword>
<name>A0ABW2EQK6_9BACI</name>
<dbReference type="SUPFAM" id="SSF56425">
    <property type="entry name" value="Succinate dehydrogenase/fumarate reductase flavoprotein, catalytic domain"/>
    <property type="match status" value="1"/>
</dbReference>
<evidence type="ECO:0000256" key="9">
    <source>
        <dbReference type="ARBA" id="ARBA00023002"/>
    </source>
</evidence>
<dbReference type="Gene3D" id="1.20.58.100">
    <property type="entry name" value="Fumarate reductase/succinate dehydrogenase flavoprotein-like, C-terminal domain"/>
    <property type="match status" value="1"/>
</dbReference>
<dbReference type="InterPro" id="IPR027477">
    <property type="entry name" value="Succ_DH/fumarate_Rdtase_cat_sf"/>
</dbReference>
<reference evidence="16" key="1">
    <citation type="journal article" date="2019" name="Int. J. Syst. Evol. Microbiol.">
        <title>The Global Catalogue of Microorganisms (GCM) 10K type strain sequencing project: providing services to taxonomists for standard genome sequencing and annotation.</title>
        <authorList>
            <consortium name="The Broad Institute Genomics Platform"/>
            <consortium name="The Broad Institute Genome Sequencing Center for Infectious Disease"/>
            <person name="Wu L."/>
            <person name="Ma J."/>
        </authorList>
    </citation>
    <scope>NUCLEOTIDE SEQUENCE [LARGE SCALE GENOMIC DNA]</scope>
    <source>
        <strain evidence="16">CGMCC 4.1621</strain>
    </source>
</reference>
<dbReference type="InterPro" id="IPR015939">
    <property type="entry name" value="Fum_Rdtase/Succ_DH_flav-like_C"/>
</dbReference>
<comment type="caution">
    <text evidence="15">The sequence shown here is derived from an EMBL/GenBank/DDBJ whole genome shotgun (WGS) entry which is preliminary data.</text>
</comment>